<dbReference type="SMART" id="SM01276">
    <property type="entry name" value="M60-like"/>
    <property type="match status" value="1"/>
</dbReference>
<evidence type="ECO:0000259" key="3">
    <source>
        <dbReference type="PROSITE" id="PS51723"/>
    </source>
</evidence>
<reference evidence="4" key="2">
    <citation type="journal article" date="2007" name="Science">
        <title>Draft genome sequence of the sexually transmitted pathogen Trichomonas vaginalis.</title>
        <authorList>
            <person name="Carlton J.M."/>
            <person name="Hirt R.P."/>
            <person name="Silva J.C."/>
            <person name="Delcher A.L."/>
            <person name="Schatz M."/>
            <person name="Zhao Q."/>
            <person name="Wortman J.R."/>
            <person name="Bidwell S.L."/>
            <person name="Alsmark U.C.M."/>
            <person name="Besteiro S."/>
            <person name="Sicheritz-Ponten T."/>
            <person name="Noel C.J."/>
            <person name="Dacks J.B."/>
            <person name="Foster P.G."/>
            <person name="Simillion C."/>
            <person name="Van de Peer Y."/>
            <person name="Miranda-Saavedra D."/>
            <person name="Barton G.J."/>
            <person name="Westrop G.D."/>
            <person name="Mueller S."/>
            <person name="Dessi D."/>
            <person name="Fiori P.L."/>
            <person name="Ren Q."/>
            <person name="Paulsen I."/>
            <person name="Zhang H."/>
            <person name="Bastida-Corcuera F.D."/>
            <person name="Simoes-Barbosa A."/>
            <person name="Brown M.T."/>
            <person name="Hayes R.D."/>
            <person name="Mukherjee M."/>
            <person name="Okumura C.Y."/>
            <person name="Schneider R."/>
            <person name="Smith A.J."/>
            <person name="Vanacova S."/>
            <person name="Villalvazo M."/>
            <person name="Haas B.J."/>
            <person name="Pertea M."/>
            <person name="Feldblyum T.V."/>
            <person name="Utterback T.R."/>
            <person name="Shu C.L."/>
            <person name="Osoegawa K."/>
            <person name="de Jong P.J."/>
            <person name="Hrdy I."/>
            <person name="Horvathova L."/>
            <person name="Zubacova Z."/>
            <person name="Dolezal P."/>
            <person name="Malik S.B."/>
            <person name="Logsdon J.M. Jr."/>
            <person name="Henze K."/>
            <person name="Gupta A."/>
            <person name="Wang C.C."/>
            <person name="Dunne R.L."/>
            <person name="Upcroft J.A."/>
            <person name="Upcroft P."/>
            <person name="White O."/>
            <person name="Salzberg S.L."/>
            <person name="Tang P."/>
            <person name="Chiu C.-H."/>
            <person name="Lee Y.-S."/>
            <person name="Embley T.M."/>
            <person name="Coombs G.H."/>
            <person name="Mottram J.C."/>
            <person name="Tachezy J."/>
            <person name="Fraser-Liggett C.M."/>
            <person name="Johnson P.J."/>
        </authorList>
    </citation>
    <scope>NUCLEOTIDE SEQUENCE [LARGE SCALE GENOMIC DNA]</scope>
    <source>
        <strain evidence="4">G3</strain>
    </source>
</reference>
<evidence type="ECO:0000313" key="4">
    <source>
        <dbReference type="EMBL" id="EAY19691.1"/>
    </source>
</evidence>
<feature type="compositionally biased region" description="Polar residues" evidence="1">
    <location>
        <begin position="934"/>
        <end position="973"/>
    </location>
</feature>
<dbReference type="Gene3D" id="3.40.390.80">
    <property type="entry name" value="Peptidase M60, enhancin-like domain 2"/>
    <property type="match status" value="1"/>
</dbReference>
<gene>
    <name evidence="4" type="ORF">TVAG_432870</name>
</gene>
<feature type="region of interest" description="Disordered" evidence="1">
    <location>
        <begin position="910"/>
        <end position="988"/>
    </location>
</feature>
<feature type="domain" description="F5/8 type C" evidence="2">
    <location>
        <begin position="747"/>
        <end position="872"/>
    </location>
</feature>
<evidence type="ECO:0000256" key="1">
    <source>
        <dbReference type="SAM" id="MobiDB-lite"/>
    </source>
</evidence>
<evidence type="ECO:0000313" key="5">
    <source>
        <dbReference type="Proteomes" id="UP000001542"/>
    </source>
</evidence>
<dbReference type="Gene3D" id="1.10.390.30">
    <property type="entry name" value="Peptidase M60, enhancin-like domain 3"/>
    <property type="match status" value="1"/>
</dbReference>
<dbReference type="EMBL" id="DS113205">
    <property type="protein sequence ID" value="EAY19691.1"/>
    <property type="molecule type" value="Genomic_DNA"/>
</dbReference>
<dbReference type="VEuPathDB" id="TrichDB:TVAGG3_0562330"/>
<dbReference type="VEuPathDB" id="TrichDB:TVAG_432870"/>
<dbReference type="InterPro" id="IPR008979">
    <property type="entry name" value="Galactose-bd-like_sf"/>
</dbReference>
<evidence type="ECO:0000259" key="2">
    <source>
        <dbReference type="PROSITE" id="PS50022"/>
    </source>
</evidence>
<dbReference type="InterPro" id="IPR000421">
    <property type="entry name" value="FA58C"/>
</dbReference>
<dbReference type="OrthoDB" id="10688719at2759"/>
<reference evidence="4" key="1">
    <citation type="submission" date="2006-10" db="EMBL/GenBank/DDBJ databases">
        <authorList>
            <person name="Amadeo P."/>
            <person name="Zhao Q."/>
            <person name="Wortman J."/>
            <person name="Fraser-Liggett C."/>
            <person name="Carlton J."/>
        </authorList>
    </citation>
    <scope>NUCLEOTIDE SEQUENCE</scope>
    <source>
        <strain evidence="4">G3</strain>
    </source>
</reference>
<protein>
    <recommendedName>
        <fullName evidence="6">F5/8 type C domain containing protein</fullName>
    </recommendedName>
</protein>
<dbReference type="PROSITE" id="PS51723">
    <property type="entry name" value="PEPTIDASE_M60"/>
    <property type="match status" value="1"/>
</dbReference>
<dbReference type="InterPro" id="IPR042279">
    <property type="entry name" value="Pep_M60_3"/>
</dbReference>
<organism evidence="4 5">
    <name type="scientific">Trichomonas vaginalis (strain ATCC PRA-98 / G3)</name>
    <dbReference type="NCBI Taxonomy" id="412133"/>
    <lineage>
        <taxon>Eukaryota</taxon>
        <taxon>Metamonada</taxon>
        <taxon>Parabasalia</taxon>
        <taxon>Trichomonadida</taxon>
        <taxon>Trichomonadidae</taxon>
        <taxon>Trichomonas</taxon>
    </lineage>
</organism>
<dbReference type="InterPro" id="IPR031161">
    <property type="entry name" value="Peptidase_M60_dom"/>
</dbReference>
<dbReference type="Proteomes" id="UP000001542">
    <property type="component" value="Unassembled WGS sequence"/>
</dbReference>
<name>A2DIS8_TRIV3</name>
<proteinExistence type="predicted"/>
<accession>A2DIS8</accession>
<dbReference type="Gene3D" id="2.60.120.260">
    <property type="entry name" value="Galactose-binding domain-like"/>
    <property type="match status" value="1"/>
</dbReference>
<sequence length="988" mass="114152">MLKFDQQITFRRILFQDNRNSGNNIITEIAVFTKNEANQWVQVKAFSNDKTLGQPCLLTLDEDLTLTEVKIQMKTKNNDEYHFTRFEFYKNDVLDDVEAHKVFADPARTQWLGDYQNESYRLEVIERIKSAPSNDLYLDVLEDMEALQANPLLNETLQTLHCAPGLWAANSGLVRAYTPSDRYYVQGESLTVYCNTYDSVSYGALLVKPFDKESSWHEWGLSTGKNKNIKNPSDMTNHPTKLGTLMFYCNSKVNNPPKCRATGGRPILKFKDGDNVNEFMNKAEEYAKSPNFISNVQASVTDLKDKKVNLMCVHSKKIVMYTYADGGLSVLKNNFNSWGKSVQDLIDEYNKMHEIYTWYAGYEPGYIQATWLQMIDIRTAAWAYCNYRYIAINGGDGASMLSWRTITYDGWGYYHEWGHHYDNRDTTEAEMTNNLYSLMMQRKNGRPARVEWIFPMLKSWGINQNGNQYDIWSRLAILRQLEIILGEEMVPSFYKWQRAGNMRDLESKMWVHDIWVAGLSRLHQKNLYTSFFKQYNWPCNDACKAECSKYPDLETPIPTYYYDEGFFVSDKFPAKPNMTDDAELYVEKIETSDKQSFKITLNVKNTPRESIHGIEWCTPSGKVLTYFNGFTYTVPYSLMHDHNMTHFKFGALGYNFKFSKYSYIHVPYNLTKSEMTIRLFPICEFAYRDGATGQLSYQCKSQFEGGNISSWFDNTENTDAGYVSTVTKYHYNNAKYGAVPNPCQYQWRDSPQPGSTSYQNKGPIWFVADLGEEKWVDCIDVQVTPSSQKFRNFNLEYSLDGNVKSDEGWNQFAPEFKNDFYLYTNGANYKYRQLSCSKLNVRARYIRFTQTPLSPTADVQQLKMGEFQVYTTNEQRTFDPYEETTNDDDISVGDFNTSTINTTELEGNMTYGEPIHLNNSDIDIGDTNPEPEQPDNSTETEQPGNSTETEQPEQPGNSTETEQPEQPGNSTETEQPEQPEQPAARTTR</sequence>
<keyword evidence="5" id="KW-1185">Reference proteome</keyword>
<dbReference type="AlphaFoldDB" id="A2DIS8"/>
<feature type="domain" description="Peptidase M60" evidence="3">
    <location>
        <begin position="175"/>
        <end position="486"/>
    </location>
</feature>
<dbReference type="Pfam" id="PF13402">
    <property type="entry name" value="Peptidase_M60"/>
    <property type="match status" value="1"/>
</dbReference>
<dbReference type="SUPFAM" id="SSF49785">
    <property type="entry name" value="Galactose-binding domain-like"/>
    <property type="match status" value="1"/>
</dbReference>
<dbReference type="eggNOG" id="ENOG502SWXK">
    <property type="taxonomic scope" value="Eukaryota"/>
</dbReference>
<dbReference type="SMR" id="A2DIS8"/>
<evidence type="ECO:0008006" key="6">
    <source>
        <dbReference type="Google" id="ProtNLM"/>
    </source>
</evidence>
<dbReference type="PROSITE" id="PS50022">
    <property type="entry name" value="FA58C_3"/>
    <property type="match status" value="1"/>
</dbReference>
<dbReference type="InParanoid" id="A2DIS8"/>